<evidence type="ECO:0000313" key="1">
    <source>
        <dbReference type="EMBL" id="SVB19283.1"/>
    </source>
</evidence>
<dbReference type="Pfam" id="PF08894">
    <property type="entry name" value="DUF1838"/>
    <property type="match status" value="1"/>
</dbReference>
<proteinExistence type="predicted"/>
<sequence length="306" mass="34673">MNSNKKNEKQDKRATQINRREMIGGLSSLAVAPSLLAANTQDAEINPSNSPIDFSDPIQNAAAYVKLIGTTARGMIHMYGRGTIYGVTPEGAMPMVGHTSVLKGVWKPWTDNSFYYTIYNRGYFSDLETGLPIEEFENPFTGEINVPGDIKGGPFDRVIRPEVRDFKVRNDDVWLNEDVYINVVNKLEPEIWTKASAGKTLNFLYVESYNGKVSDLANPEISSAPMKIISTHNTSWYPFFLMGQRPGGHYWQSVGRKVSNLEDEVPAVLLNFIEKKVPGYFESERPWKKRTDTFQEYKNERKPIKS</sequence>
<gene>
    <name evidence="1" type="ORF">METZ01_LOCUS172137</name>
</gene>
<dbReference type="EMBL" id="UINC01032132">
    <property type="protein sequence ID" value="SVB19283.1"/>
    <property type="molecule type" value="Genomic_DNA"/>
</dbReference>
<name>A0A382C1U0_9ZZZZ</name>
<dbReference type="InterPro" id="IPR014990">
    <property type="entry name" value="DUF1838"/>
</dbReference>
<accession>A0A382C1U0</accession>
<organism evidence="1">
    <name type="scientific">marine metagenome</name>
    <dbReference type="NCBI Taxonomy" id="408172"/>
    <lineage>
        <taxon>unclassified sequences</taxon>
        <taxon>metagenomes</taxon>
        <taxon>ecological metagenomes</taxon>
    </lineage>
</organism>
<reference evidence="1" key="1">
    <citation type="submission" date="2018-05" db="EMBL/GenBank/DDBJ databases">
        <authorList>
            <person name="Lanie J.A."/>
            <person name="Ng W.-L."/>
            <person name="Kazmierczak K.M."/>
            <person name="Andrzejewski T.M."/>
            <person name="Davidsen T.M."/>
            <person name="Wayne K.J."/>
            <person name="Tettelin H."/>
            <person name="Glass J.I."/>
            <person name="Rusch D."/>
            <person name="Podicherti R."/>
            <person name="Tsui H.-C.T."/>
            <person name="Winkler M.E."/>
        </authorList>
    </citation>
    <scope>NUCLEOTIDE SEQUENCE</scope>
</reference>
<evidence type="ECO:0008006" key="2">
    <source>
        <dbReference type="Google" id="ProtNLM"/>
    </source>
</evidence>
<dbReference type="AlphaFoldDB" id="A0A382C1U0"/>
<protein>
    <recommendedName>
        <fullName evidence="2">DUF1838 domain-containing protein</fullName>
    </recommendedName>
</protein>